<feature type="compositionally biased region" description="Polar residues" evidence="4">
    <location>
        <begin position="478"/>
        <end position="492"/>
    </location>
</feature>
<dbReference type="InterPro" id="IPR036872">
    <property type="entry name" value="CH_dom_sf"/>
</dbReference>
<sequence length="1228" mass="131195">MVEYVYALHDFLPEHEDEVTFHTGERIEVVEKDDLYGDGWWKGRNLAGKVGLFPQSYTTTAPPADPPAASVAPSTSTAANDTDSTPLEPLTEESETGSPESPVPQIYLNGDDTDPAADPNGEVMKATMTDVQKAIEQLGNRNRGSSANIDQDARSFSFASTRDDRTTDDEEDETDFDMSEGEGWHKGARRKLAERAREAIARQAIVDAEELERLSSGVSSSRMVAPPIDVELSGESDSEDDEGEDNFATSPLRDHPYIPEEEEPLDPVDQLGRMRIPEEEPATATAPSFPVHAEIPPTPVSPGIPPPPAVPLPPPVHQERVSTPLRETLVPSPGPGLPSPAPSGGAAAIGSKHSSIASSTALVPGGPSKPSSVASAPLSAVSEGRRRDDSGHASGSGGSANGISKHPSEWTVEDVVDWLKSKGFDEDVCDKFTEQEITGDVLLDLDVNLLKTEIGIMAFGKRMRIANAIVDLRRPASPSASFSYNAQSSPQHPQYPVAYSTSQNSQPYPSSPQNSQPHPSSPQVHSRTQSQSHSQQSHTGGHISMSSSVGSPLQNGYLARTYGMASGLMSPESATHTGDLFGNPVDGHEAVMPNMQDGERLGIPLSEQGSGARSKGRPAQLMLSPSDGALNVSATQTNEPEGQEDERAAMSESELPHANASIRRRLFGTRSPVGSPHSATADKDSQASVHSKEKETESPVEVKAADKATSKKKDNASNTVATGPGRHARGKKSIDASNPGKAGDRLSIFGASFGGTLGRKPAPRYSGGPEDEKADKSSSGFTLPRLSRKNGRPTTPGGPPRLPQSPQASPDPAPANGSHPAPANPALLRKRTSSSHATDATKAASAATASTAVNAPAGSAVSKLKPGQSILEQIGEPDHVGWMRKKGDRYNSWKLRYFILKGPDFYCLKTSNKSESKIKGYVNIVGYKVTVDETVNPGRYGFRIDHDHDKTHYFSSDEKTVVRDWMKAIMKATIGRDYSKPVVSSCNIPTIPLMVAQAMNPAPRPPSPTARAATQRALRRENTDQPSTRDARVLMLTGFASNEGPKEERARLDSFFTTEPIDNAPGTGSVPASPQSTVPPRPTRRMSSQQAPTPVDEGLIEWANTHLPSNLQITDPMGALCDGLGLLRLAESIKGRPSSPPVPDSAFPKDSSDDNLDGLFRLFDFLLDNEVRMGSVSIQDIRRGKRDKIIQLLRGLKGWEDKRQAIATSIGKGSAQAGGFMAPAWSGM</sequence>
<feature type="compositionally biased region" description="Low complexity" evidence="4">
    <location>
        <begin position="499"/>
        <end position="542"/>
    </location>
</feature>
<evidence type="ECO:0000256" key="2">
    <source>
        <dbReference type="ARBA" id="ARBA00022658"/>
    </source>
</evidence>
<feature type="region of interest" description="Disordered" evidence="4">
    <location>
        <begin position="57"/>
        <end position="121"/>
    </location>
</feature>
<dbReference type="InterPro" id="IPR011993">
    <property type="entry name" value="PH-like_dom_sf"/>
</dbReference>
<evidence type="ECO:0000259" key="6">
    <source>
        <dbReference type="PROSITE" id="PS50003"/>
    </source>
</evidence>
<feature type="domain" description="Calponin-homology (CH)" evidence="7">
    <location>
        <begin position="1093"/>
        <end position="1201"/>
    </location>
</feature>
<feature type="compositionally biased region" description="Low complexity" evidence="4">
    <location>
        <begin position="834"/>
        <end position="857"/>
    </location>
</feature>
<feature type="domain" description="SAM" evidence="8">
    <location>
        <begin position="410"/>
        <end position="475"/>
    </location>
</feature>
<dbReference type="InterPro" id="IPR001660">
    <property type="entry name" value="SAM"/>
</dbReference>
<accession>A0AAD7CNF7</accession>
<organism evidence="9 10">
    <name type="scientific">Mycena rosella</name>
    <name type="common">Pink bonnet</name>
    <name type="synonym">Agaricus rosellus</name>
    <dbReference type="NCBI Taxonomy" id="1033263"/>
    <lineage>
        <taxon>Eukaryota</taxon>
        <taxon>Fungi</taxon>
        <taxon>Dikarya</taxon>
        <taxon>Basidiomycota</taxon>
        <taxon>Agaricomycotina</taxon>
        <taxon>Agaricomycetes</taxon>
        <taxon>Agaricomycetidae</taxon>
        <taxon>Agaricales</taxon>
        <taxon>Marasmiineae</taxon>
        <taxon>Mycenaceae</taxon>
        <taxon>Mycena</taxon>
    </lineage>
</organism>
<dbReference type="Proteomes" id="UP001221757">
    <property type="component" value="Unassembled WGS sequence"/>
</dbReference>
<dbReference type="PANTHER" id="PTHR24216">
    <property type="entry name" value="PAXILLIN-RELATED"/>
    <property type="match status" value="1"/>
</dbReference>
<dbReference type="PANTHER" id="PTHR24216:SF65">
    <property type="entry name" value="PAXILLIN-LIKE PROTEIN 1"/>
    <property type="match status" value="1"/>
</dbReference>
<feature type="region of interest" description="Disordered" evidence="4">
    <location>
        <begin position="668"/>
        <end position="860"/>
    </location>
</feature>
<feature type="domain" description="SH3" evidence="5">
    <location>
        <begin position="1"/>
        <end position="63"/>
    </location>
</feature>
<reference evidence="9" key="1">
    <citation type="submission" date="2023-03" db="EMBL/GenBank/DDBJ databases">
        <title>Massive genome expansion in bonnet fungi (Mycena s.s.) driven by repeated elements and novel gene families across ecological guilds.</title>
        <authorList>
            <consortium name="Lawrence Berkeley National Laboratory"/>
            <person name="Harder C.B."/>
            <person name="Miyauchi S."/>
            <person name="Viragh M."/>
            <person name="Kuo A."/>
            <person name="Thoen E."/>
            <person name="Andreopoulos B."/>
            <person name="Lu D."/>
            <person name="Skrede I."/>
            <person name="Drula E."/>
            <person name="Henrissat B."/>
            <person name="Morin E."/>
            <person name="Kohler A."/>
            <person name="Barry K."/>
            <person name="LaButti K."/>
            <person name="Morin E."/>
            <person name="Salamov A."/>
            <person name="Lipzen A."/>
            <person name="Mereny Z."/>
            <person name="Hegedus B."/>
            <person name="Baldrian P."/>
            <person name="Stursova M."/>
            <person name="Weitz H."/>
            <person name="Taylor A."/>
            <person name="Grigoriev I.V."/>
            <person name="Nagy L.G."/>
            <person name="Martin F."/>
            <person name="Kauserud H."/>
        </authorList>
    </citation>
    <scope>NUCLEOTIDE SEQUENCE</scope>
    <source>
        <strain evidence="9">CBHHK067</strain>
    </source>
</reference>
<keyword evidence="10" id="KW-1185">Reference proteome</keyword>
<dbReference type="InterPro" id="IPR036028">
    <property type="entry name" value="SH3-like_dom_sf"/>
</dbReference>
<evidence type="ECO:0000259" key="5">
    <source>
        <dbReference type="PROSITE" id="PS50002"/>
    </source>
</evidence>
<keyword evidence="1 3" id="KW-0728">SH3 domain</keyword>
<feature type="compositionally biased region" description="Basic and acidic residues" evidence="4">
    <location>
        <begin position="703"/>
        <end position="715"/>
    </location>
</feature>
<feature type="region of interest" description="Disordered" evidence="4">
    <location>
        <begin position="1001"/>
        <end position="1032"/>
    </location>
</feature>
<feature type="compositionally biased region" description="Low complexity" evidence="4">
    <location>
        <begin position="58"/>
        <end position="89"/>
    </location>
</feature>
<name>A0AAD7CNF7_MYCRO</name>
<dbReference type="CDD" id="cd00174">
    <property type="entry name" value="SH3"/>
    <property type="match status" value="1"/>
</dbReference>
<dbReference type="SUPFAM" id="SSF50044">
    <property type="entry name" value="SH3-domain"/>
    <property type="match status" value="1"/>
</dbReference>
<dbReference type="CDD" id="cd09535">
    <property type="entry name" value="SAM_BOI-like_fungal"/>
    <property type="match status" value="1"/>
</dbReference>
<comment type="caution">
    <text evidence="9">The sequence shown here is derived from an EMBL/GenBank/DDBJ whole genome shotgun (WGS) entry which is preliminary data.</text>
</comment>
<dbReference type="Pfam" id="PF07647">
    <property type="entry name" value="SAM_2"/>
    <property type="match status" value="1"/>
</dbReference>
<feature type="domain" description="PH" evidence="6">
    <location>
        <begin position="876"/>
        <end position="974"/>
    </location>
</feature>
<dbReference type="SMART" id="SM00454">
    <property type="entry name" value="SAM"/>
    <property type="match status" value="1"/>
</dbReference>
<dbReference type="CDD" id="cd13316">
    <property type="entry name" value="PH_Boi"/>
    <property type="match status" value="1"/>
</dbReference>
<dbReference type="PRINTS" id="PR00452">
    <property type="entry name" value="SH3DOMAIN"/>
</dbReference>
<feature type="compositionally biased region" description="Acidic residues" evidence="4">
    <location>
        <begin position="166"/>
        <end position="180"/>
    </location>
</feature>
<evidence type="ECO:0000313" key="9">
    <source>
        <dbReference type="EMBL" id="KAJ7654825.1"/>
    </source>
</evidence>
<dbReference type="AlphaFoldDB" id="A0AAD7CNF7"/>
<protein>
    <submittedName>
        <fullName evidence="9">Uncharacterized protein</fullName>
    </submittedName>
</protein>
<feature type="compositionally biased region" description="Pro residues" evidence="4">
    <location>
        <begin position="332"/>
        <end position="341"/>
    </location>
</feature>
<feature type="region of interest" description="Disordered" evidence="4">
    <location>
        <begin position="602"/>
        <end position="653"/>
    </location>
</feature>
<evidence type="ECO:0000259" key="8">
    <source>
        <dbReference type="PROSITE" id="PS50105"/>
    </source>
</evidence>
<feature type="compositionally biased region" description="Low complexity" evidence="4">
    <location>
        <begin position="342"/>
        <end position="351"/>
    </location>
</feature>
<feature type="compositionally biased region" description="Polar residues" evidence="4">
    <location>
        <begin position="139"/>
        <end position="149"/>
    </location>
</feature>
<dbReference type="SMART" id="SM00326">
    <property type="entry name" value="SH3"/>
    <property type="match status" value="1"/>
</dbReference>
<feature type="compositionally biased region" description="Pro residues" evidence="4">
    <location>
        <begin position="296"/>
        <end position="316"/>
    </location>
</feature>
<feature type="compositionally biased region" description="Low complexity" evidence="4">
    <location>
        <begin position="362"/>
        <end position="382"/>
    </location>
</feature>
<feature type="region of interest" description="Disordered" evidence="4">
    <location>
        <begin position="1058"/>
        <end position="1093"/>
    </location>
</feature>
<dbReference type="Gene3D" id="1.10.150.50">
    <property type="entry name" value="Transcription Factor, Ets-1"/>
    <property type="match status" value="1"/>
</dbReference>
<dbReference type="Pfam" id="PF00018">
    <property type="entry name" value="SH3_1"/>
    <property type="match status" value="1"/>
</dbReference>
<dbReference type="InterPro" id="IPR001849">
    <property type="entry name" value="PH_domain"/>
</dbReference>
<proteinExistence type="predicted"/>
<evidence type="ECO:0000256" key="1">
    <source>
        <dbReference type="ARBA" id="ARBA00022443"/>
    </source>
</evidence>
<evidence type="ECO:0000256" key="4">
    <source>
        <dbReference type="SAM" id="MobiDB-lite"/>
    </source>
</evidence>
<dbReference type="SMART" id="SM00233">
    <property type="entry name" value="PH"/>
    <property type="match status" value="1"/>
</dbReference>
<dbReference type="GO" id="GO:0005085">
    <property type="term" value="F:guanyl-nucleotide exchange factor activity"/>
    <property type="evidence" value="ECO:0007669"/>
    <property type="project" value="UniProtKB-KW"/>
</dbReference>
<dbReference type="SUPFAM" id="SSF50729">
    <property type="entry name" value="PH domain-like"/>
    <property type="match status" value="1"/>
</dbReference>
<dbReference type="InterPro" id="IPR013761">
    <property type="entry name" value="SAM/pointed_sf"/>
</dbReference>
<dbReference type="Gene3D" id="2.30.30.40">
    <property type="entry name" value="SH3 Domains"/>
    <property type="match status" value="1"/>
</dbReference>
<feature type="compositionally biased region" description="Pro residues" evidence="4">
    <location>
        <begin position="796"/>
        <end position="813"/>
    </location>
</feature>
<dbReference type="Gene3D" id="2.30.29.30">
    <property type="entry name" value="Pleckstrin-homology domain (PH domain)/Phosphotyrosine-binding domain (PTB)"/>
    <property type="match status" value="1"/>
</dbReference>
<keyword evidence="2" id="KW-0344">Guanine-nucleotide releasing factor</keyword>
<feature type="compositionally biased region" description="Basic and acidic residues" evidence="4">
    <location>
        <begin position="1018"/>
        <end position="1032"/>
    </location>
</feature>
<dbReference type="Pfam" id="PF00169">
    <property type="entry name" value="PH"/>
    <property type="match status" value="1"/>
</dbReference>
<evidence type="ECO:0000256" key="3">
    <source>
        <dbReference type="PROSITE-ProRule" id="PRU00192"/>
    </source>
</evidence>
<evidence type="ECO:0000313" key="10">
    <source>
        <dbReference type="Proteomes" id="UP001221757"/>
    </source>
</evidence>
<feature type="region of interest" description="Disordered" evidence="4">
    <location>
        <begin position="208"/>
        <end position="407"/>
    </location>
</feature>
<dbReference type="PROSITE" id="PS50003">
    <property type="entry name" value="PH_DOMAIN"/>
    <property type="match status" value="1"/>
</dbReference>
<dbReference type="Gene3D" id="1.10.418.10">
    <property type="entry name" value="Calponin-like domain"/>
    <property type="match status" value="1"/>
</dbReference>
<feature type="region of interest" description="Disordered" evidence="4">
    <location>
        <begin position="478"/>
        <end position="552"/>
    </location>
</feature>
<dbReference type="PROSITE" id="PS50105">
    <property type="entry name" value="SAM_DOMAIN"/>
    <property type="match status" value="1"/>
</dbReference>
<feature type="compositionally biased region" description="Acidic residues" evidence="4">
    <location>
        <begin position="232"/>
        <end position="245"/>
    </location>
</feature>
<evidence type="ECO:0000259" key="7">
    <source>
        <dbReference type="PROSITE" id="PS50021"/>
    </source>
</evidence>
<dbReference type="SUPFAM" id="SSF47769">
    <property type="entry name" value="SAM/Pointed domain"/>
    <property type="match status" value="1"/>
</dbReference>
<feature type="compositionally biased region" description="Polar residues" evidence="4">
    <location>
        <begin position="352"/>
        <end position="361"/>
    </location>
</feature>
<dbReference type="PROSITE" id="PS50021">
    <property type="entry name" value="CH"/>
    <property type="match status" value="1"/>
</dbReference>
<dbReference type="SUPFAM" id="SSF47576">
    <property type="entry name" value="Calponin-homology domain, CH-domain"/>
    <property type="match status" value="1"/>
</dbReference>
<gene>
    <name evidence="9" type="ORF">B0H17DRAFT_993337</name>
</gene>
<dbReference type="EMBL" id="JARKIE010000317">
    <property type="protein sequence ID" value="KAJ7654825.1"/>
    <property type="molecule type" value="Genomic_DNA"/>
</dbReference>
<dbReference type="PROSITE" id="PS50002">
    <property type="entry name" value="SH3"/>
    <property type="match status" value="1"/>
</dbReference>
<feature type="compositionally biased region" description="Basic and acidic residues" evidence="4">
    <location>
        <begin position="680"/>
        <end position="697"/>
    </location>
</feature>
<dbReference type="InterPro" id="IPR001452">
    <property type="entry name" value="SH3_domain"/>
</dbReference>
<feature type="region of interest" description="Disordered" evidence="4">
    <location>
        <begin position="139"/>
        <end position="188"/>
    </location>
</feature>
<dbReference type="InterPro" id="IPR001715">
    <property type="entry name" value="CH_dom"/>
</dbReference>